<sequence length="222" mass="24864">MICTLNLKRSKGLQSLIVISTFSIGLVCLSCKESSDSSKNGESELIMKINAVQEQVMAQGNLTKEEEQAMLSICSIVSQDDGLANYTTDNSILLNNVEITPEYNGCEDLSKDETRECFKEKVAEFIKREFNSSLLKELNLSEPKKVEAFFIITENGNLTGMKVRDTELTIQAEILRVLRKMPVMKPAKDNGKSVSVLCSMIVEYGDDIEIDFVYIPERPNNN</sequence>
<protein>
    <recommendedName>
        <fullName evidence="3">TonB protein C-terminal</fullName>
    </recommendedName>
</protein>
<dbReference type="EMBL" id="LT629745">
    <property type="protein sequence ID" value="SDR66305.1"/>
    <property type="molecule type" value="Genomic_DNA"/>
</dbReference>
<dbReference type="Proteomes" id="UP000198858">
    <property type="component" value="Chromosome I"/>
</dbReference>
<gene>
    <name evidence="1" type="ORF">SAMN04488552_0268</name>
</gene>
<organism evidence="1 2">
    <name type="scientific">Christiangramia echinicola</name>
    <dbReference type="NCBI Taxonomy" id="279359"/>
    <lineage>
        <taxon>Bacteria</taxon>
        <taxon>Pseudomonadati</taxon>
        <taxon>Bacteroidota</taxon>
        <taxon>Flavobacteriia</taxon>
        <taxon>Flavobacteriales</taxon>
        <taxon>Flavobacteriaceae</taxon>
        <taxon>Christiangramia</taxon>
    </lineage>
</organism>
<reference evidence="1 2" key="1">
    <citation type="submission" date="2016-10" db="EMBL/GenBank/DDBJ databases">
        <authorList>
            <person name="Varghese N."/>
            <person name="Submissions S."/>
        </authorList>
    </citation>
    <scope>NUCLEOTIDE SEQUENCE [LARGE SCALE GENOMIC DNA]</scope>
    <source>
        <strain evidence="1 2">Mar_2010_102</strain>
    </source>
</reference>
<evidence type="ECO:0008006" key="3">
    <source>
        <dbReference type="Google" id="ProtNLM"/>
    </source>
</evidence>
<dbReference type="STRING" id="1250231.SAMN04488552_0268"/>
<accession>A0A1H1KWZ3</accession>
<evidence type="ECO:0000313" key="1">
    <source>
        <dbReference type="EMBL" id="SDR66305.1"/>
    </source>
</evidence>
<dbReference type="AlphaFoldDB" id="A0A1H1KWZ3"/>
<proteinExistence type="predicted"/>
<name>A0A1H1KWZ3_9FLAO</name>
<keyword evidence="2" id="KW-1185">Reference proteome</keyword>
<evidence type="ECO:0000313" key="2">
    <source>
        <dbReference type="Proteomes" id="UP000198858"/>
    </source>
</evidence>